<evidence type="ECO:0000256" key="8">
    <source>
        <dbReference type="ARBA" id="ARBA00023277"/>
    </source>
</evidence>
<dbReference type="EMBL" id="SACS01000005">
    <property type="protein sequence ID" value="RVU40269.1"/>
    <property type="molecule type" value="Genomic_DNA"/>
</dbReference>
<keyword evidence="3" id="KW-0479">Metal-binding</keyword>
<dbReference type="EC" id="2.7.1.59" evidence="1"/>
<dbReference type="RefSeq" id="WP_127698256.1">
    <property type="nucleotide sequence ID" value="NZ_SACS01000005.1"/>
</dbReference>
<evidence type="ECO:0000256" key="4">
    <source>
        <dbReference type="ARBA" id="ARBA00022741"/>
    </source>
</evidence>
<keyword evidence="5" id="KW-0418">Kinase</keyword>
<evidence type="ECO:0000256" key="6">
    <source>
        <dbReference type="ARBA" id="ARBA00022833"/>
    </source>
</evidence>
<evidence type="ECO:0000313" key="11">
    <source>
        <dbReference type="Proteomes" id="UP000283077"/>
    </source>
</evidence>
<evidence type="ECO:0000256" key="3">
    <source>
        <dbReference type="ARBA" id="ARBA00022723"/>
    </source>
</evidence>
<keyword evidence="4" id="KW-0547">Nucleotide-binding</keyword>
<keyword evidence="8" id="KW-0119">Carbohydrate metabolism</keyword>
<keyword evidence="6" id="KW-0862">Zinc</keyword>
<dbReference type="Gene3D" id="3.30.420.40">
    <property type="match status" value="2"/>
</dbReference>
<keyword evidence="2" id="KW-0808">Transferase</keyword>
<dbReference type="GO" id="GO:0046872">
    <property type="term" value="F:metal ion binding"/>
    <property type="evidence" value="ECO:0007669"/>
    <property type="project" value="UniProtKB-KW"/>
</dbReference>
<dbReference type="CDD" id="cd24057">
    <property type="entry name" value="ASKHA_NBD_ROK_NAGK"/>
    <property type="match status" value="1"/>
</dbReference>
<dbReference type="InterPro" id="IPR000600">
    <property type="entry name" value="ROK"/>
</dbReference>
<reference evidence="10 11" key="1">
    <citation type="submission" date="2019-01" db="EMBL/GenBank/DDBJ databases">
        <authorList>
            <person name="Chen W.-M."/>
        </authorList>
    </citation>
    <scope>NUCLEOTIDE SEQUENCE [LARGE SCALE GENOMIC DNA]</scope>
    <source>
        <strain evidence="10 11">KYPC3</strain>
    </source>
</reference>
<gene>
    <name evidence="10" type="ORF">EOE67_06650</name>
</gene>
<sequence length="309" mass="32945">MVYGLDIGGTKIEIAVFTEQFQLLERWRVPTPTQDYPQFLQTIAQQIDKADQFLGKRAPVGIALPGVVASKGVVISSNVACLNQRTVAADLKARLQRPVALGNDCRLFVLSEAMLGAGRGYSRVFGVILGTGAGGGLCVNGELYQGLQQLAGEFGHQSVAGRVLLQYQLPLYQCGCGLTGCAETYISGTGLARLYSHFSQQNLTTYDWITAFRSGDVVARHTFDCYMDALGACLASQVLAYDPDVIVIGGGLSDLDEIHAALPKAIARHLFEGAEVPLLKKAEFGAASGERGAAILGLQSAAAHPAYYR</sequence>
<evidence type="ECO:0000256" key="1">
    <source>
        <dbReference type="ARBA" id="ARBA00012122"/>
    </source>
</evidence>
<evidence type="ECO:0000256" key="2">
    <source>
        <dbReference type="ARBA" id="ARBA00022679"/>
    </source>
</evidence>
<keyword evidence="11" id="KW-1185">Reference proteome</keyword>
<protein>
    <recommendedName>
        <fullName evidence="1">N-acetylglucosamine kinase</fullName>
        <ecNumber evidence="1">2.7.1.59</ecNumber>
    </recommendedName>
</protein>
<dbReference type="PANTHER" id="PTHR18964">
    <property type="entry name" value="ROK (REPRESSOR, ORF, KINASE) FAMILY"/>
    <property type="match status" value="1"/>
</dbReference>
<dbReference type="AlphaFoldDB" id="A0A437R0I3"/>
<organism evidence="10 11">
    <name type="scientific">Rheinheimera riviphila</name>
    <dbReference type="NCBI Taxonomy" id="1834037"/>
    <lineage>
        <taxon>Bacteria</taxon>
        <taxon>Pseudomonadati</taxon>
        <taxon>Pseudomonadota</taxon>
        <taxon>Gammaproteobacteria</taxon>
        <taxon>Chromatiales</taxon>
        <taxon>Chromatiaceae</taxon>
        <taxon>Rheinheimera</taxon>
    </lineage>
</organism>
<keyword evidence="7" id="KW-0067">ATP-binding</keyword>
<name>A0A437R0I3_9GAMM</name>
<dbReference type="SUPFAM" id="SSF53067">
    <property type="entry name" value="Actin-like ATPase domain"/>
    <property type="match status" value="1"/>
</dbReference>
<comment type="catalytic activity">
    <reaction evidence="9">
        <text>N-acetyl-D-glucosamine + ATP = N-acetyl-D-glucosamine 6-phosphate + ADP + H(+)</text>
        <dbReference type="Rhea" id="RHEA:17417"/>
        <dbReference type="ChEBI" id="CHEBI:15378"/>
        <dbReference type="ChEBI" id="CHEBI:30616"/>
        <dbReference type="ChEBI" id="CHEBI:57513"/>
        <dbReference type="ChEBI" id="CHEBI:456216"/>
        <dbReference type="ChEBI" id="CHEBI:506227"/>
        <dbReference type="EC" id="2.7.1.59"/>
    </reaction>
</comment>
<comment type="caution">
    <text evidence="10">The sequence shown here is derived from an EMBL/GenBank/DDBJ whole genome shotgun (WGS) entry which is preliminary data.</text>
</comment>
<accession>A0A437R0I3</accession>
<dbReference type="Pfam" id="PF00480">
    <property type="entry name" value="ROK"/>
    <property type="match status" value="1"/>
</dbReference>
<evidence type="ECO:0000256" key="7">
    <source>
        <dbReference type="ARBA" id="ARBA00022840"/>
    </source>
</evidence>
<dbReference type="Proteomes" id="UP000283077">
    <property type="component" value="Unassembled WGS sequence"/>
</dbReference>
<proteinExistence type="predicted"/>
<dbReference type="PANTHER" id="PTHR18964:SF162">
    <property type="entry name" value="N-ACETYL-D-GLUCOSAMINE KINASE"/>
    <property type="match status" value="1"/>
</dbReference>
<evidence type="ECO:0000256" key="5">
    <source>
        <dbReference type="ARBA" id="ARBA00022777"/>
    </source>
</evidence>
<dbReference type="GO" id="GO:0045127">
    <property type="term" value="F:N-acetylglucosamine kinase activity"/>
    <property type="evidence" value="ECO:0007669"/>
    <property type="project" value="UniProtKB-EC"/>
</dbReference>
<evidence type="ECO:0000313" key="10">
    <source>
        <dbReference type="EMBL" id="RVU40269.1"/>
    </source>
</evidence>
<dbReference type="InterPro" id="IPR043129">
    <property type="entry name" value="ATPase_NBD"/>
</dbReference>
<dbReference type="GO" id="GO:0005524">
    <property type="term" value="F:ATP binding"/>
    <property type="evidence" value="ECO:0007669"/>
    <property type="project" value="UniProtKB-KW"/>
</dbReference>
<dbReference type="OrthoDB" id="9810372at2"/>
<evidence type="ECO:0000256" key="9">
    <source>
        <dbReference type="ARBA" id="ARBA00049065"/>
    </source>
</evidence>